<accession>A0A0E9VPI8</accession>
<keyword evidence="1" id="KW-1133">Transmembrane helix</keyword>
<name>A0A0E9VPI8_ANGAN</name>
<dbReference type="EMBL" id="GBXM01029409">
    <property type="protein sequence ID" value="JAH79168.1"/>
    <property type="molecule type" value="Transcribed_RNA"/>
</dbReference>
<sequence>MQISPLFFLFFALYIATWFEFLKFINIIVS</sequence>
<feature type="transmembrane region" description="Helical" evidence="1">
    <location>
        <begin position="6"/>
        <end position="29"/>
    </location>
</feature>
<organism evidence="2">
    <name type="scientific">Anguilla anguilla</name>
    <name type="common">European freshwater eel</name>
    <name type="synonym">Muraena anguilla</name>
    <dbReference type="NCBI Taxonomy" id="7936"/>
    <lineage>
        <taxon>Eukaryota</taxon>
        <taxon>Metazoa</taxon>
        <taxon>Chordata</taxon>
        <taxon>Craniata</taxon>
        <taxon>Vertebrata</taxon>
        <taxon>Euteleostomi</taxon>
        <taxon>Actinopterygii</taxon>
        <taxon>Neopterygii</taxon>
        <taxon>Teleostei</taxon>
        <taxon>Anguilliformes</taxon>
        <taxon>Anguillidae</taxon>
        <taxon>Anguilla</taxon>
    </lineage>
</organism>
<keyword evidence="1" id="KW-0812">Transmembrane</keyword>
<evidence type="ECO:0000256" key="1">
    <source>
        <dbReference type="SAM" id="Phobius"/>
    </source>
</evidence>
<dbReference type="EMBL" id="GBXM01033162">
    <property type="protein sequence ID" value="JAH75415.1"/>
    <property type="molecule type" value="Transcribed_RNA"/>
</dbReference>
<reference evidence="2" key="1">
    <citation type="submission" date="2014-11" db="EMBL/GenBank/DDBJ databases">
        <authorList>
            <person name="Amaro Gonzalez C."/>
        </authorList>
    </citation>
    <scope>NUCLEOTIDE SEQUENCE</scope>
</reference>
<protein>
    <submittedName>
        <fullName evidence="2">Uncharacterized protein</fullName>
    </submittedName>
</protein>
<keyword evidence="1" id="KW-0472">Membrane</keyword>
<proteinExistence type="predicted"/>
<reference evidence="2" key="2">
    <citation type="journal article" date="2015" name="Fish Shellfish Immunol.">
        <title>Early steps in the European eel (Anguilla anguilla)-Vibrio vulnificus interaction in the gills: Role of the RtxA13 toxin.</title>
        <authorList>
            <person name="Callol A."/>
            <person name="Pajuelo D."/>
            <person name="Ebbesson L."/>
            <person name="Teles M."/>
            <person name="MacKenzie S."/>
            <person name="Amaro C."/>
        </authorList>
    </citation>
    <scope>NUCLEOTIDE SEQUENCE</scope>
</reference>
<dbReference type="AlphaFoldDB" id="A0A0E9VPI8"/>
<evidence type="ECO:0000313" key="2">
    <source>
        <dbReference type="EMBL" id="JAH79168.1"/>
    </source>
</evidence>